<dbReference type="PANTHER" id="PTHR39087">
    <property type="entry name" value="UPF0104 MEMBRANE PROTEIN MJ1595"/>
    <property type="match status" value="1"/>
</dbReference>
<dbReference type="InterPro" id="IPR022791">
    <property type="entry name" value="L-PG_synthase/AglD"/>
</dbReference>
<dbReference type="AlphaFoldDB" id="A0A8J7DZF9"/>
<keyword evidence="3 6" id="KW-0812">Transmembrane</keyword>
<evidence type="ECO:0000256" key="2">
    <source>
        <dbReference type="ARBA" id="ARBA00022475"/>
    </source>
</evidence>
<dbReference type="GO" id="GO:0005886">
    <property type="term" value="C:plasma membrane"/>
    <property type="evidence" value="ECO:0007669"/>
    <property type="project" value="UniProtKB-SubCell"/>
</dbReference>
<comment type="caution">
    <text evidence="7">The sequence shown here is derived from an EMBL/GenBank/DDBJ whole genome shotgun (WGS) entry which is preliminary data.</text>
</comment>
<keyword evidence="5 6" id="KW-0472">Membrane</keyword>
<keyword evidence="8" id="KW-1185">Reference proteome</keyword>
<evidence type="ECO:0000313" key="8">
    <source>
        <dbReference type="Proteomes" id="UP000654482"/>
    </source>
</evidence>
<dbReference type="EMBL" id="JADEWZ010000037">
    <property type="protein sequence ID" value="MBE9118100.1"/>
    <property type="molecule type" value="Genomic_DNA"/>
</dbReference>
<feature type="transmembrane region" description="Helical" evidence="6">
    <location>
        <begin position="12"/>
        <end position="29"/>
    </location>
</feature>
<comment type="subcellular location">
    <subcellularLocation>
        <location evidence="1">Cell membrane</location>
        <topology evidence="1">Multi-pass membrane protein</topology>
    </subcellularLocation>
</comment>
<dbReference type="Proteomes" id="UP000654482">
    <property type="component" value="Unassembled WGS sequence"/>
</dbReference>
<protein>
    <submittedName>
        <fullName evidence="7">UPF0104 family protein</fullName>
    </submittedName>
</protein>
<feature type="transmembrane region" description="Helical" evidence="6">
    <location>
        <begin position="123"/>
        <end position="151"/>
    </location>
</feature>
<evidence type="ECO:0000256" key="5">
    <source>
        <dbReference type="ARBA" id="ARBA00023136"/>
    </source>
</evidence>
<proteinExistence type="predicted"/>
<reference evidence="7" key="1">
    <citation type="submission" date="2020-10" db="EMBL/GenBank/DDBJ databases">
        <authorList>
            <person name="Castelo-Branco R."/>
            <person name="Eusebio N."/>
            <person name="Adriana R."/>
            <person name="Vieira A."/>
            <person name="Brugerolle De Fraissinette N."/>
            <person name="Rezende De Castro R."/>
            <person name="Schneider M.P."/>
            <person name="Vasconcelos V."/>
            <person name="Leao P.N."/>
        </authorList>
    </citation>
    <scope>NUCLEOTIDE SEQUENCE</scope>
    <source>
        <strain evidence="7">LEGE 07157</strain>
    </source>
</reference>
<organism evidence="7 8">
    <name type="scientific">Lusitaniella coriacea LEGE 07157</name>
    <dbReference type="NCBI Taxonomy" id="945747"/>
    <lineage>
        <taxon>Bacteria</taxon>
        <taxon>Bacillati</taxon>
        <taxon>Cyanobacteriota</taxon>
        <taxon>Cyanophyceae</taxon>
        <taxon>Spirulinales</taxon>
        <taxon>Lusitaniellaceae</taxon>
        <taxon>Lusitaniella</taxon>
    </lineage>
</organism>
<feature type="transmembrane region" description="Helical" evidence="6">
    <location>
        <begin position="261"/>
        <end position="278"/>
    </location>
</feature>
<dbReference type="PANTHER" id="PTHR39087:SF2">
    <property type="entry name" value="UPF0104 MEMBRANE PROTEIN MJ1595"/>
    <property type="match status" value="1"/>
</dbReference>
<dbReference type="RefSeq" id="WP_194031187.1">
    <property type="nucleotide sequence ID" value="NZ_JADEWZ010000037.1"/>
</dbReference>
<feature type="transmembrane region" description="Helical" evidence="6">
    <location>
        <begin position="236"/>
        <end position="254"/>
    </location>
</feature>
<evidence type="ECO:0000313" key="7">
    <source>
        <dbReference type="EMBL" id="MBE9118100.1"/>
    </source>
</evidence>
<dbReference type="Pfam" id="PF03706">
    <property type="entry name" value="LPG_synthase_TM"/>
    <property type="match status" value="1"/>
</dbReference>
<feature type="transmembrane region" description="Helical" evidence="6">
    <location>
        <begin position="166"/>
        <end position="184"/>
    </location>
</feature>
<feature type="transmembrane region" description="Helical" evidence="6">
    <location>
        <begin position="41"/>
        <end position="67"/>
    </location>
</feature>
<evidence type="ECO:0000256" key="3">
    <source>
        <dbReference type="ARBA" id="ARBA00022692"/>
    </source>
</evidence>
<feature type="transmembrane region" description="Helical" evidence="6">
    <location>
        <begin position="205"/>
        <end position="230"/>
    </location>
</feature>
<accession>A0A8J7DZF9</accession>
<keyword evidence="4 6" id="KW-1133">Transmembrane helix</keyword>
<evidence type="ECO:0000256" key="1">
    <source>
        <dbReference type="ARBA" id="ARBA00004651"/>
    </source>
</evidence>
<feature type="transmembrane region" description="Helical" evidence="6">
    <location>
        <begin position="290"/>
        <end position="307"/>
    </location>
</feature>
<gene>
    <name evidence="7" type="ORF">IQ249_19585</name>
</gene>
<keyword evidence="2" id="KW-1003">Cell membrane</keyword>
<name>A0A8J7DZF9_9CYAN</name>
<evidence type="ECO:0000256" key="4">
    <source>
        <dbReference type="ARBA" id="ARBA00022989"/>
    </source>
</evidence>
<evidence type="ECO:0000256" key="6">
    <source>
        <dbReference type="SAM" id="Phobius"/>
    </source>
</evidence>
<sequence>MTFPYRKRISQIIPVLVGLILLNLSVRTISQEVRNYPPGEILKSFTTIPALSIVLAVGLTLLNYVALTGYDTLAVRLLRRPLAYRQTALAGGISYAISNSVGFTFFSGSVLRYRFYARWGFSIVQIAQIIAFCNLSFWIGLFAVAGVFFLVNPPAVPNFLDFPFDSIHFLGGIFLSCLLGYLGWSAINRKKRLKIGRWKLPYIPLTLALAQVGVTMADWVLVAGVLYALLPQPISVSYPAFCGIYVLARLAGIMSNVPGGLGVFEVVILSFLSPPIASGNLLGSILVYRSIYYFLPFAIAVLLLSFYESRQRSDMKSG</sequence>